<sequence length="57" mass="6500">MKSKPNLSITVNGAKLLQDLDKLKGKSKQDPYTLIQLVPQKVQNKISNKLMKIFNME</sequence>
<proteinExistence type="predicted"/>
<name>A0A8S1L4Q5_PARPR</name>
<keyword evidence="2" id="KW-1185">Reference proteome</keyword>
<protein>
    <submittedName>
        <fullName evidence="1">Uncharacterized protein</fullName>
    </submittedName>
</protein>
<comment type="caution">
    <text evidence="1">The sequence shown here is derived from an EMBL/GenBank/DDBJ whole genome shotgun (WGS) entry which is preliminary data.</text>
</comment>
<evidence type="ECO:0000313" key="1">
    <source>
        <dbReference type="EMBL" id="CAD8061215.1"/>
    </source>
</evidence>
<evidence type="ECO:0000313" key="2">
    <source>
        <dbReference type="Proteomes" id="UP000688137"/>
    </source>
</evidence>
<dbReference type="AlphaFoldDB" id="A0A8S1L4Q5"/>
<organism evidence="1 2">
    <name type="scientific">Paramecium primaurelia</name>
    <dbReference type="NCBI Taxonomy" id="5886"/>
    <lineage>
        <taxon>Eukaryota</taxon>
        <taxon>Sar</taxon>
        <taxon>Alveolata</taxon>
        <taxon>Ciliophora</taxon>
        <taxon>Intramacronucleata</taxon>
        <taxon>Oligohymenophorea</taxon>
        <taxon>Peniculida</taxon>
        <taxon>Parameciidae</taxon>
        <taxon>Paramecium</taxon>
    </lineage>
</organism>
<dbReference type="EMBL" id="CAJJDM010000030">
    <property type="protein sequence ID" value="CAD8061215.1"/>
    <property type="molecule type" value="Genomic_DNA"/>
</dbReference>
<dbReference type="Proteomes" id="UP000688137">
    <property type="component" value="Unassembled WGS sequence"/>
</dbReference>
<accession>A0A8S1L4Q5</accession>
<reference evidence="1" key="1">
    <citation type="submission" date="2021-01" db="EMBL/GenBank/DDBJ databases">
        <authorList>
            <consortium name="Genoscope - CEA"/>
            <person name="William W."/>
        </authorList>
    </citation>
    <scope>NUCLEOTIDE SEQUENCE</scope>
</reference>
<gene>
    <name evidence="1" type="ORF">PPRIM_AZ9-3.1.T0310197</name>
</gene>